<gene>
    <name evidence="8" type="ORF">NEDG_00984</name>
</gene>
<keyword evidence="3 5" id="KW-1133">Transmembrane helix</keyword>
<feature type="transmembrane region" description="Helical" evidence="5">
    <location>
        <begin position="495"/>
        <end position="515"/>
    </location>
</feature>
<dbReference type="EMBL" id="LTDL01000042">
    <property type="protein sequence ID" value="OAG28845.1"/>
    <property type="molecule type" value="Genomic_DNA"/>
</dbReference>
<dbReference type="Pfam" id="PF09359">
    <property type="entry name" value="VTC"/>
    <property type="match status" value="1"/>
</dbReference>
<feature type="domain" description="VTC" evidence="7">
    <location>
        <begin position="120"/>
        <end position="345"/>
    </location>
</feature>
<evidence type="ECO:0000256" key="1">
    <source>
        <dbReference type="ARBA" id="ARBA00004127"/>
    </source>
</evidence>
<evidence type="ECO:0000256" key="3">
    <source>
        <dbReference type="ARBA" id="ARBA00022989"/>
    </source>
</evidence>
<dbReference type="InterPro" id="IPR042267">
    <property type="entry name" value="VTC_sf"/>
</dbReference>
<feature type="domain" description="DUF202" evidence="6">
    <location>
        <begin position="486"/>
        <end position="547"/>
    </location>
</feature>
<dbReference type="GO" id="GO:0012505">
    <property type="term" value="C:endomembrane system"/>
    <property type="evidence" value="ECO:0007669"/>
    <property type="project" value="UniProtKB-SubCell"/>
</dbReference>
<dbReference type="Pfam" id="PF02656">
    <property type="entry name" value="DUF202"/>
    <property type="match status" value="1"/>
</dbReference>
<accession>A0A177EAA5</accession>
<dbReference type="InterPro" id="IPR018966">
    <property type="entry name" value="VTC_domain"/>
</dbReference>
<proteinExistence type="predicted"/>
<dbReference type="InterPro" id="IPR003807">
    <property type="entry name" value="DUF202"/>
</dbReference>
<dbReference type="AlphaFoldDB" id="A0A177EAA5"/>
<dbReference type="OrthoDB" id="2243669at2759"/>
<evidence type="ECO:0000259" key="6">
    <source>
        <dbReference type="Pfam" id="PF02656"/>
    </source>
</evidence>
<dbReference type="RefSeq" id="XP_067543590.1">
    <property type="nucleotide sequence ID" value="XM_067688402.1"/>
</dbReference>
<dbReference type="Proteomes" id="UP000185944">
    <property type="component" value="Unassembled WGS sequence"/>
</dbReference>
<evidence type="ECO:0000313" key="9">
    <source>
        <dbReference type="Proteomes" id="UP000185944"/>
    </source>
</evidence>
<evidence type="ECO:0000256" key="2">
    <source>
        <dbReference type="ARBA" id="ARBA00022692"/>
    </source>
</evidence>
<organism evidence="8 9">
    <name type="scientific">Nematocida displodere</name>
    <dbReference type="NCBI Taxonomy" id="1805483"/>
    <lineage>
        <taxon>Eukaryota</taxon>
        <taxon>Fungi</taxon>
        <taxon>Fungi incertae sedis</taxon>
        <taxon>Microsporidia</taxon>
        <taxon>Nematocida</taxon>
    </lineage>
</organism>
<dbReference type="VEuPathDB" id="MicrosporidiaDB:NEDG_00984"/>
<dbReference type="GeneID" id="93647334"/>
<comment type="caution">
    <text evidence="8">The sequence shown here is derived from an EMBL/GenBank/DDBJ whole genome shotgun (WGS) entry which is preliminary data.</text>
</comment>
<evidence type="ECO:0000259" key="7">
    <source>
        <dbReference type="Pfam" id="PF09359"/>
    </source>
</evidence>
<dbReference type="Gene3D" id="3.20.100.30">
    <property type="entry name" value="VTC, catalytic tunnel domain"/>
    <property type="match status" value="1"/>
</dbReference>
<dbReference type="PANTHER" id="PTHR46140:SF1">
    <property type="entry name" value="VACUOLAR TRANSPORTER CHAPERONE COMPLEX SUBUNIT 4-RELATED"/>
    <property type="match status" value="1"/>
</dbReference>
<keyword evidence="4 5" id="KW-0472">Membrane</keyword>
<keyword evidence="2 5" id="KW-0812">Transmembrane</keyword>
<evidence type="ECO:0000313" key="8">
    <source>
        <dbReference type="EMBL" id="OAG28845.1"/>
    </source>
</evidence>
<sequence length="585" mass="65918">MAISSTQTDALPEDLVNEFIFRCTIRTAMINRMIQTARNRESVSEERYLEMCLMVLRHANDIRLAADCIDGLALESSEKEALKQMLKLVSVESMIYSLGHMLIHMKGLQAASNINTCFIRRTKKFWIHPDNVETVLSLIIPYLPVYIFGDDGSGRISSTISSVYFDTPEFYLYEHRIKRDQGAKALRIRKYGESSFIAYVELKTHEDGWTGERSTKRRFLIHTKLIPIFSQGIDVWDEIKSINAPEAHSLYAEVLSLIGELGLVPVVKTAYTRTAFQFPEDSSVRLSMDTNLTMWNGLDGKSFPYAILEVKLEEGAEPEWIVQLMNTPLVIPVDKFSKYLHACSVHYPDVPSVPYWYNQIRTCKKRAVEIEQDLPTDPKLLDISEELIKILLRLKNIASHLTSGFSSAPTTAQPSAFSSTYSSAAGSNYALPTIQNRTDPNTTQTMAGEKEKSFYESTSLIRPQSDAVPAADADKPIIVPVRIEPKVFFANERTFLSWLHFAIFIGGIGAALMGLGDRQAALSGVCFVVVSVIFSLYALYLYFWRANQLKNKNPGPYDDHNGPMILVAVFLSAMITSVFFKFPLK</sequence>
<keyword evidence="9" id="KW-1185">Reference proteome</keyword>
<dbReference type="InterPro" id="IPR051572">
    <property type="entry name" value="VTC_Complex_Subunit"/>
</dbReference>
<reference evidence="8 9" key="1">
    <citation type="submission" date="2016-02" db="EMBL/GenBank/DDBJ databases">
        <title>Discovery of a natural microsporidian pathogen with a broad tissue tropism in Caenorhabditis elegans.</title>
        <authorList>
            <person name="Luallen R.J."/>
            <person name="Reinke A.W."/>
            <person name="Tong L."/>
            <person name="Botts M.R."/>
            <person name="Felix M.-A."/>
            <person name="Troemel E.R."/>
        </authorList>
    </citation>
    <scope>NUCLEOTIDE SEQUENCE [LARGE SCALE GENOMIC DNA]</scope>
    <source>
        <strain evidence="8 9">JUm2807</strain>
    </source>
</reference>
<dbReference type="STRING" id="1805483.A0A177EAA5"/>
<dbReference type="SUPFAM" id="SSF55154">
    <property type="entry name" value="CYTH-like phosphatases"/>
    <property type="match status" value="1"/>
</dbReference>
<dbReference type="PANTHER" id="PTHR46140">
    <property type="entry name" value="VACUOLAR TRANSPORTER CHAPERONE 1-RELATED"/>
    <property type="match status" value="1"/>
</dbReference>
<evidence type="ECO:0000256" key="5">
    <source>
        <dbReference type="SAM" id="Phobius"/>
    </source>
</evidence>
<dbReference type="InterPro" id="IPR033469">
    <property type="entry name" value="CYTH-like_dom_sf"/>
</dbReference>
<comment type="subcellular location">
    <subcellularLocation>
        <location evidence="1">Endomembrane system</location>
        <topology evidence="1">Multi-pass membrane protein</topology>
    </subcellularLocation>
</comment>
<dbReference type="GO" id="GO:0006799">
    <property type="term" value="P:polyphosphate biosynthetic process"/>
    <property type="evidence" value="ECO:0007669"/>
    <property type="project" value="UniProtKB-ARBA"/>
</dbReference>
<feature type="transmembrane region" description="Helical" evidence="5">
    <location>
        <begin position="564"/>
        <end position="584"/>
    </location>
</feature>
<name>A0A177EAA5_9MICR</name>
<protein>
    <recommendedName>
        <fullName evidence="10">Vacuolar transporter chaperone 4</fullName>
    </recommendedName>
</protein>
<feature type="transmembrane region" description="Helical" evidence="5">
    <location>
        <begin position="522"/>
        <end position="544"/>
    </location>
</feature>
<evidence type="ECO:0008006" key="10">
    <source>
        <dbReference type="Google" id="ProtNLM"/>
    </source>
</evidence>
<evidence type="ECO:0000256" key="4">
    <source>
        <dbReference type="ARBA" id="ARBA00023136"/>
    </source>
</evidence>